<dbReference type="OrthoDB" id="9811314at2"/>
<feature type="domain" description="Peptidase M16 N-terminal" evidence="2">
    <location>
        <begin position="87"/>
        <end position="166"/>
    </location>
</feature>
<feature type="domain" description="Peptidase M16 C-terminal" evidence="3">
    <location>
        <begin position="197"/>
        <end position="374"/>
    </location>
</feature>
<keyword evidence="5" id="KW-1185">Reference proteome</keyword>
<dbReference type="InterPro" id="IPR050361">
    <property type="entry name" value="MPP/UQCRC_Complex"/>
</dbReference>
<feature type="chain" id="PRO_5027087045" evidence="1">
    <location>
        <begin position="20"/>
        <end position="691"/>
    </location>
</feature>
<gene>
    <name evidence="4" type="ORF">F3059_04250</name>
</gene>
<evidence type="ECO:0000313" key="5">
    <source>
        <dbReference type="Proteomes" id="UP000435357"/>
    </source>
</evidence>
<evidence type="ECO:0000259" key="3">
    <source>
        <dbReference type="Pfam" id="PF05193"/>
    </source>
</evidence>
<sequence length="691" mass="77289">MKKLNILASLLMLSSTLFAQVDRSKMPEPGPAPDVEIADYKTFELKNGLKVFIIQNDKVPRVSFNLIVENDPILEGDKAGYVSIAGELIGEGTTNRDKDSLYSEIEFIGGRLNTSSNSVFVSGLSDHSDKLMELMADVIKNPSFPEDAFNKLKKQSISGLKANKNDPGAISRRVRKALLYGKDHPYGEVETEESLENITLDDCKNYYNTYFKPNVSYLAIVGDIGKWKAKRLVKKHLKDWSKGEVPSHEYETPTPPEKPLVAIVNRESAVQSQLNIGNVIELEPGNEDVLPLKLMNKILGGGSTGRLFKNLREDKAYTYGAYSNFSQDELIGYFNASANVRNEVTDSAITEFMTEFDRIIENPVNSEELGNAKKYISGSFARSLERPQTVARFAINTARYNLSDDYYSTYLKRLNAATPDDIQRVAKTYINKDQPTILVVGKAADVASKLEKFGEIKYYDTDGNEVEAPTLYENPEGLTAKKVLNDYIKSIGGKENIKQIDNLKWVQTATMNGRTIEIANYYAAPNKSKTTVSMMGMNLMDETFDGENMSRKLQGQKQPVSEDDLQDAKINNNLVPEIAYIKNKEVELELLKPQDIDGKMAYQVKVIMPSGKERFYFFDSETGLKVKETGYQEGPDGESVAQSTEYLEYKEVKGVKFPVKVTIPLGPASAEAKTKVIEANIEMDKSMFEVN</sequence>
<dbReference type="PANTHER" id="PTHR11851">
    <property type="entry name" value="METALLOPROTEASE"/>
    <property type="match status" value="1"/>
</dbReference>
<dbReference type="InterPro" id="IPR011765">
    <property type="entry name" value="Pept_M16_N"/>
</dbReference>
<dbReference type="SUPFAM" id="SSF63411">
    <property type="entry name" value="LuxS/MPP-like metallohydrolase"/>
    <property type="match status" value="2"/>
</dbReference>
<dbReference type="Gene3D" id="3.30.830.10">
    <property type="entry name" value="Metalloenzyme, LuxS/M16 peptidase-like"/>
    <property type="match status" value="2"/>
</dbReference>
<reference evidence="4 5" key="1">
    <citation type="submission" date="2019-09" db="EMBL/GenBank/DDBJ databases">
        <title>Genomes of Cryomorphaceae.</title>
        <authorList>
            <person name="Bowman J.P."/>
        </authorList>
    </citation>
    <scope>NUCLEOTIDE SEQUENCE [LARGE SCALE GENOMIC DNA]</scope>
    <source>
        <strain evidence="4 5">KCTC 52047</strain>
    </source>
</reference>
<feature type="signal peptide" evidence="1">
    <location>
        <begin position="1"/>
        <end position="19"/>
    </location>
</feature>
<proteinExistence type="predicted"/>
<dbReference type="GO" id="GO:0046872">
    <property type="term" value="F:metal ion binding"/>
    <property type="evidence" value="ECO:0007669"/>
    <property type="project" value="InterPro"/>
</dbReference>
<protein>
    <submittedName>
        <fullName evidence="4">Insulinase family protein</fullName>
    </submittedName>
</protein>
<accession>A0A6N6M633</accession>
<dbReference type="EMBL" id="WACR01000003">
    <property type="protein sequence ID" value="KAB1065171.1"/>
    <property type="molecule type" value="Genomic_DNA"/>
</dbReference>
<evidence type="ECO:0000313" key="4">
    <source>
        <dbReference type="EMBL" id="KAB1065171.1"/>
    </source>
</evidence>
<dbReference type="InterPro" id="IPR007863">
    <property type="entry name" value="Peptidase_M16_C"/>
</dbReference>
<dbReference type="Pfam" id="PF05193">
    <property type="entry name" value="Peptidase_M16_C"/>
    <property type="match status" value="1"/>
</dbReference>
<dbReference type="InterPro" id="IPR011249">
    <property type="entry name" value="Metalloenz_LuxS/M16"/>
</dbReference>
<dbReference type="AlphaFoldDB" id="A0A6N6M633"/>
<dbReference type="Proteomes" id="UP000435357">
    <property type="component" value="Unassembled WGS sequence"/>
</dbReference>
<dbReference type="PANTHER" id="PTHR11851:SF224">
    <property type="entry name" value="PROCESSING PROTEASE"/>
    <property type="match status" value="1"/>
</dbReference>
<name>A0A6N6M633_9FLAO</name>
<evidence type="ECO:0000256" key="1">
    <source>
        <dbReference type="SAM" id="SignalP"/>
    </source>
</evidence>
<keyword evidence="1" id="KW-0732">Signal</keyword>
<organism evidence="4 5">
    <name type="scientific">Salibacter halophilus</name>
    <dbReference type="NCBI Taxonomy" id="1803916"/>
    <lineage>
        <taxon>Bacteria</taxon>
        <taxon>Pseudomonadati</taxon>
        <taxon>Bacteroidota</taxon>
        <taxon>Flavobacteriia</taxon>
        <taxon>Flavobacteriales</taxon>
        <taxon>Salibacteraceae</taxon>
        <taxon>Salibacter</taxon>
    </lineage>
</organism>
<evidence type="ECO:0000259" key="2">
    <source>
        <dbReference type="Pfam" id="PF00675"/>
    </source>
</evidence>
<dbReference type="RefSeq" id="WP_151166822.1">
    <property type="nucleotide sequence ID" value="NZ_WACR01000003.1"/>
</dbReference>
<dbReference type="Pfam" id="PF00675">
    <property type="entry name" value="Peptidase_M16"/>
    <property type="match status" value="1"/>
</dbReference>
<comment type="caution">
    <text evidence="4">The sequence shown here is derived from an EMBL/GenBank/DDBJ whole genome shotgun (WGS) entry which is preliminary data.</text>
</comment>